<proteinExistence type="predicted"/>
<keyword evidence="1" id="KW-0963">Cytoplasm</keyword>
<dbReference type="InterPro" id="IPR045061">
    <property type="entry name" value="FtsZ/CetZ"/>
</dbReference>
<organism evidence="6 7">
    <name type="scientific">Haloarcula saliterrae</name>
    <dbReference type="NCBI Taxonomy" id="2950534"/>
    <lineage>
        <taxon>Archaea</taxon>
        <taxon>Methanobacteriati</taxon>
        <taxon>Methanobacteriota</taxon>
        <taxon>Stenosarchaea group</taxon>
        <taxon>Halobacteria</taxon>
        <taxon>Halobacteriales</taxon>
        <taxon>Haloarculaceae</taxon>
        <taxon>Haloarcula</taxon>
    </lineage>
</organism>
<reference evidence="6 7" key="1">
    <citation type="submission" date="2022-06" db="EMBL/GenBank/DDBJ databases">
        <title>Haloarcula sp. a new haloarchaeum isolate from saline soil.</title>
        <authorList>
            <person name="Strakova D."/>
            <person name="Galisteo C."/>
            <person name="Sanchez-Porro C."/>
            <person name="Ventosa A."/>
        </authorList>
    </citation>
    <scope>NUCLEOTIDE SEQUENCE [LARGE SCALE GENOMIC DNA]</scope>
    <source>
        <strain evidence="6 7">S1CR25-12</strain>
    </source>
</reference>
<dbReference type="RefSeq" id="WP_310918715.1">
    <property type="nucleotide sequence ID" value="NZ_JAMQON010000001.1"/>
</dbReference>
<keyword evidence="4" id="KW-0131">Cell cycle</keyword>
<protein>
    <recommendedName>
        <fullName evidence="5">Tubulin/FtsZ 2-layer sandwich domain-containing protein</fullName>
    </recommendedName>
</protein>
<keyword evidence="3" id="KW-0342">GTP-binding</keyword>
<keyword evidence="2" id="KW-0547">Nucleotide-binding</keyword>
<keyword evidence="4" id="KW-0132">Cell division</keyword>
<dbReference type="InterPro" id="IPR003008">
    <property type="entry name" value="Tubulin_FtsZ_GTPase"/>
</dbReference>
<comment type="caution">
    <text evidence="6">The sequence shown here is derived from an EMBL/GenBank/DDBJ whole genome shotgun (WGS) entry which is preliminary data.</text>
</comment>
<evidence type="ECO:0000256" key="1">
    <source>
        <dbReference type="ARBA" id="ARBA00022490"/>
    </source>
</evidence>
<evidence type="ECO:0000256" key="4">
    <source>
        <dbReference type="ARBA" id="ARBA00023210"/>
    </source>
</evidence>
<evidence type="ECO:0000259" key="5">
    <source>
        <dbReference type="SMART" id="SM00865"/>
    </source>
</evidence>
<dbReference type="SUPFAM" id="SSF55307">
    <property type="entry name" value="Tubulin C-terminal domain-like"/>
    <property type="match status" value="1"/>
</dbReference>
<sequence>MSIRGDTVTFLGHHHSVVIGHGGLAAVGESLGQVPGITALSEPPTEPRDRSAITVFATDFGNGTVPPAEWLDRLATREGLTIAVVGAPATAADLDPTTAREIARLRSAVDATVVIPPEHHRQGVRSVVTTLHEIVARPGVINLDPADIRTVLDHGEAAAITTGKATSTGDVAADTLHAVEDALDSAYADIDGLSAVLVNVVGDDDLTLESAVDAVDGIQATLPDDAVLIWGVAVEDSVSAVHAQVVAGSTRTPVFDRVVRDARQPSAGDNCPRCGGHVAVYTLGERETAACDDCGYAGTSTTL</sequence>
<feature type="domain" description="Tubulin/FtsZ 2-layer sandwich" evidence="5">
    <location>
        <begin position="141"/>
        <end position="259"/>
    </location>
</feature>
<evidence type="ECO:0000256" key="3">
    <source>
        <dbReference type="ARBA" id="ARBA00023134"/>
    </source>
</evidence>
<evidence type="ECO:0000313" key="7">
    <source>
        <dbReference type="Proteomes" id="UP001259659"/>
    </source>
</evidence>
<keyword evidence="4" id="KW-0717">Septation</keyword>
<evidence type="ECO:0000313" key="6">
    <source>
        <dbReference type="EMBL" id="MDS0259126.1"/>
    </source>
</evidence>
<accession>A0ABU2FBC4</accession>
<dbReference type="SMART" id="SM00865">
    <property type="entry name" value="Tubulin_C"/>
    <property type="match status" value="1"/>
</dbReference>
<dbReference type="EMBL" id="JAMQON010000001">
    <property type="protein sequence ID" value="MDS0259126.1"/>
    <property type="molecule type" value="Genomic_DNA"/>
</dbReference>
<dbReference type="InterPro" id="IPR037103">
    <property type="entry name" value="Tubulin/FtsZ-like_C"/>
</dbReference>
<dbReference type="InterPro" id="IPR024757">
    <property type="entry name" value="FtsZ_C"/>
</dbReference>
<gene>
    <name evidence="6" type="ORF">NDI56_06940</name>
</gene>
<dbReference type="InterPro" id="IPR008280">
    <property type="entry name" value="Tub_FtsZ_C"/>
</dbReference>
<dbReference type="Proteomes" id="UP001259659">
    <property type="component" value="Unassembled WGS sequence"/>
</dbReference>
<dbReference type="Pfam" id="PF12327">
    <property type="entry name" value="FtsZ_C"/>
    <property type="match status" value="1"/>
</dbReference>
<dbReference type="Gene3D" id="3.30.1330.20">
    <property type="entry name" value="Tubulin/FtsZ, C-terminal domain"/>
    <property type="match status" value="1"/>
</dbReference>
<name>A0ABU2FBC4_9EURY</name>
<dbReference type="PANTHER" id="PTHR30314:SF3">
    <property type="entry name" value="MITOCHONDRIAL DIVISION PROTEIN FSZA"/>
    <property type="match status" value="1"/>
</dbReference>
<dbReference type="PRINTS" id="PR00423">
    <property type="entry name" value="CELLDVISFTSZ"/>
</dbReference>
<dbReference type="PANTHER" id="PTHR30314">
    <property type="entry name" value="CELL DIVISION PROTEIN FTSZ-RELATED"/>
    <property type="match status" value="1"/>
</dbReference>
<evidence type="ECO:0000256" key="2">
    <source>
        <dbReference type="ARBA" id="ARBA00022741"/>
    </source>
</evidence>
<dbReference type="InterPro" id="IPR018316">
    <property type="entry name" value="Tubulin/FtsZ_2-layer-sand-dom"/>
</dbReference>
<keyword evidence="7" id="KW-1185">Reference proteome</keyword>